<reference evidence="2" key="2">
    <citation type="submission" date="2020-09" db="EMBL/GenBank/DDBJ databases">
        <authorList>
            <person name="Sun Q."/>
            <person name="Ohkuma M."/>
        </authorList>
    </citation>
    <scope>NUCLEOTIDE SEQUENCE</scope>
    <source>
        <strain evidence="2">JCM 4369</strain>
    </source>
</reference>
<keyword evidence="3" id="KW-1185">Reference proteome</keyword>
<evidence type="ECO:0000256" key="1">
    <source>
        <dbReference type="SAM" id="MobiDB-lite"/>
    </source>
</evidence>
<organism evidence="2 3">
    <name type="scientific">Streptomyces filipinensis</name>
    <dbReference type="NCBI Taxonomy" id="66887"/>
    <lineage>
        <taxon>Bacteria</taxon>
        <taxon>Bacillati</taxon>
        <taxon>Actinomycetota</taxon>
        <taxon>Actinomycetes</taxon>
        <taxon>Kitasatosporales</taxon>
        <taxon>Streptomycetaceae</taxon>
        <taxon>Streptomyces</taxon>
    </lineage>
</organism>
<proteinExistence type="predicted"/>
<evidence type="ECO:0000313" key="3">
    <source>
        <dbReference type="Proteomes" id="UP000618795"/>
    </source>
</evidence>
<dbReference type="Proteomes" id="UP000618795">
    <property type="component" value="Unassembled WGS sequence"/>
</dbReference>
<feature type="region of interest" description="Disordered" evidence="1">
    <location>
        <begin position="35"/>
        <end position="63"/>
    </location>
</feature>
<dbReference type="AlphaFoldDB" id="A0A918ILA3"/>
<evidence type="ECO:0000313" key="2">
    <source>
        <dbReference type="EMBL" id="GGV30700.1"/>
    </source>
</evidence>
<name>A0A918ILA3_9ACTN</name>
<reference evidence="2" key="1">
    <citation type="journal article" date="2014" name="Int. J. Syst. Evol. Microbiol.">
        <title>Complete genome sequence of Corynebacterium casei LMG S-19264T (=DSM 44701T), isolated from a smear-ripened cheese.</title>
        <authorList>
            <consortium name="US DOE Joint Genome Institute (JGI-PGF)"/>
            <person name="Walter F."/>
            <person name="Albersmeier A."/>
            <person name="Kalinowski J."/>
            <person name="Ruckert C."/>
        </authorList>
    </citation>
    <scope>NUCLEOTIDE SEQUENCE</scope>
    <source>
        <strain evidence="2">JCM 4369</strain>
    </source>
</reference>
<gene>
    <name evidence="2" type="ORF">GCM10010260_83880</name>
</gene>
<protein>
    <submittedName>
        <fullName evidence="2">Uncharacterized protein</fullName>
    </submittedName>
</protein>
<accession>A0A918ILA3</accession>
<sequence>MGPPVSADPALLPVRPRGQAQIGAGHLFLRSQEEAQLLSAGGRRKREQARPSGDPKLPFRIRR</sequence>
<dbReference type="EMBL" id="BMTD01000044">
    <property type="protein sequence ID" value="GGV30700.1"/>
    <property type="molecule type" value="Genomic_DNA"/>
</dbReference>
<comment type="caution">
    <text evidence="2">The sequence shown here is derived from an EMBL/GenBank/DDBJ whole genome shotgun (WGS) entry which is preliminary data.</text>
</comment>